<gene>
    <name evidence="1" type="ORF">P8X34_10245</name>
</gene>
<comment type="caution">
    <text evidence="1">The sequence shown here is derived from an EMBL/GenBank/DDBJ whole genome shotgun (WGS) entry which is preliminary data.</text>
</comment>
<dbReference type="EMBL" id="JARRIG010000007">
    <property type="protein sequence ID" value="MFA4805103.1"/>
    <property type="molecule type" value="Genomic_DNA"/>
</dbReference>
<protein>
    <recommendedName>
        <fullName evidence="3">Transposase</fullName>
    </recommendedName>
</protein>
<keyword evidence="2" id="KW-1185">Reference proteome</keyword>
<dbReference type="RefSeq" id="WP_372824433.1">
    <property type="nucleotide sequence ID" value="NZ_JARRIG010000007.1"/>
</dbReference>
<proteinExistence type="predicted"/>
<evidence type="ECO:0008006" key="3">
    <source>
        <dbReference type="Google" id="ProtNLM"/>
    </source>
</evidence>
<sequence length="369" mass="42760">MPEYITLTIPFSTSGKEARRIYSTAWLSKLVAHRLLNLVKQKPILVELHERKFQSIAREKAKDILPNRRYVDGMAKLIYSTLQSARRLGVDVQRLELSDWLLFQSEGERDKKGNLNIRLHKDKVEILTFDYSKNSKRVKVSARFPRGYKRVFDKVVELSMRGEFAYPARVVVKEVNFYDSNMHVFGEVQVMIPLNFYQEVMRRFEEPLGENVGGVDVNSDRMNLVIVNKNGELLDTYTAWFSEVTARGFPRTRAWSLLGEKISEVLKYAYYHGVSTIALENPRVLGYLKYYWIRNGERCGRNYNYKVATFRNSVIERIAYKAPLYGLKVVFVNPAGTSTGTEELQRRLGLDKHTASAYTIALKTLKRTK</sequence>
<accession>A0ABV4T8U9</accession>
<evidence type="ECO:0000313" key="1">
    <source>
        <dbReference type="EMBL" id="MFA4805103.1"/>
    </source>
</evidence>
<dbReference type="Proteomes" id="UP001571980">
    <property type="component" value="Unassembled WGS sequence"/>
</dbReference>
<organism evidence="1 2">
    <name type="scientific">Pyrococcus kukulkanii</name>
    <dbReference type="NCBI Taxonomy" id="1609559"/>
    <lineage>
        <taxon>Archaea</taxon>
        <taxon>Methanobacteriati</taxon>
        <taxon>Methanobacteriota</taxon>
        <taxon>Thermococci</taxon>
        <taxon>Thermococcales</taxon>
        <taxon>Thermococcaceae</taxon>
        <taxon>Pyrococcus</taxon>
    </lineage>
</organism>
<name>A0ABV4T8U9_9EURY</name>
<evidence type="ECO:0000313" key="2">
    <source>
        <dbReference type="Proteomes" id="UP001571980"/>
    </source>
</evidence>
<reference evidence="1 2" key="1">
    <citation type="submission" date="2023-03" db="EMBL/GenBank/DDBJ databases">
        <title>Speciation in Pyrococcus: adaptation to high temperature as a mechanism.</title>
        <authorList>
            <person name="Gu J."/>
        </authorList>
    </citation>
    <scope>NUCLEOTIDE SEQUENCE [LARGE SCALE GENOMIC DNA]</scope>
    <source>
        <strain evidence="1 2">LMOA34</strain>
    </source>
</reference>